<evidence type="ECO:0000256" key="2">
    <source>
        <dbReference type="ARBA" id="ARBA00022490"/>
    </source>
</evidence>
<dbReference type="InterPro" id="IPR050547">
    <property type="entry name" value="DEAD_box_RNA_helicases"/>
</dbReference>
<dbReference type="InterPro" id="IPR011545">
    <property type="entry name" value="DEAD/DEAH_box_helicase_dom"/>
</dbReference>
<dbReference type="Pfam" id="PF00271">
    <property type="entry name" value="Helicase_C"/>
    <property type="match status" value="1"/>
</dbReference>
<dbReference type="SMART" id="SM00490">
    <property type="entry name" value="HELICc"/>
    <property type="match status" value="1"/>
</dbReference>
<dbReference type="Pfam" id="PF00270">
    <property type="entry name" value="DEAD"/>
    <property type="match status" value="1"/>
</dbReference>
<dbReference type="SUPFAM" id="SSF52540">
    <property type="entry name" value="P-loop containing nucleoside triphosphate hydrolases"/>
    <property type="match status" value="1"/>
</dbReference>
<keyword evidence="6 12" id="KW-0067">ATP-binding</keyword>
<dbReference type="InterPro" id="IPR057325">
    <property type="entry name" value="DeaD_dimer"/>
</dbReference>
<dbReference type="GO" id="GO:0016787">
    <property type="term" value="F:hydrolase activity"/>
    <property type="evidence" value="ECO:0007669"/>
    <property type="project" value="UniProtKB-KW"/>
</dbReference>
<dbReference type="EC" id="3.6.4.13" evidence="1"/>
<dbReference type="GO" id="GO:0005524">
    <property type="term" value="F:ATP binding"/>
    <property type="evidence" value="ECO:0007669"/>
    <property type="project" value="UniProtKB-KW"/>
</dbReference>
<evidence type="ECO:0000259" key="14">
    <source>
        <dbReference type="PROSITE" id="PS51192"/>
    </source>
</evidence>
<dbReference type="GO" id="GO:0033592">
    <property type="term" value="F:RNA strand annealing activity"/>
    <property type="evidence" value="ECO:0007669"/>
    <property type="project" value="TreeGrafter"/>
</dbReference>
<dbReference type="GO" id="GO:0005829">
    <property type="term" value="C:cytosol"/>
    <property type="evidence" value="ECO:0007669"/>
    <property type="project" value="TreeGrafter"/>
</dbReference>
<dbReference type="FunFam" id="3.40.50.300:FF:000108">
    <property type="entry name" value="ATP-dependent RNA helicase RhlE"/>
    <property type="match status" value="1"/>
</dbReference>
<dbReference type="OrthoDB" id="9805696at2"/>
<feature type="short sequence motif" description="Q motif" evidence="11">
    <location>
        <begin position="1"/>
        <end position="29"/>
    </location>
</feature>
<dbReference type="PROSITE" id="PS51194">
    <property type="entry name" value="HELICASE_CTER"/>
    <property type="match status" value="1"/>
</dbReference>
<gene>
    <name evidence="17" type="ORF">HYG85_01380</name>
</gene>
<dbReference type="InterPro" id="IPR000629">
    <property type="entry name" value="RNA-helicase_DEAD-box_CS"/>
</dbReference>
<evidence type="ECO:0000256" key="8">
    <source>
        <dbReference type="ARBA" id="ARBA00038437"/>
    </source>
</evidence>
<evidence type="ECO:0000256" key="4">
    <source>
        <dbReference type="ARBA" id="ARBA00022801"/>
    </source>
</evidence>
<dbReference type="PANTHER" id="PTHR47963:SF8">
    <property type="entry name" value="ATP-DEPENDENT RNA HELICASE DEAD"/>
    <property type="match status" value="1"/>
</dbReference>
<dbReference type="PROSITE" id="PS51195">
    <property type="entry name" value="Q_MOTIF"/>
    <property type="match status" value="1"/>
</dbReference>
<name>A0A8J8M7K8_9FIRM</name>
<evidence type="ECO:0000259" key="16">
    <source>
        <dbReference type="PROSITE" id="PS51195"/>
    </source>
</evidence>
<accession>A0A8J8M7K8</accession>
<dbReference type="InterPro" id="IPR012677">
    <property type="entry name" value="Nucleotide-bd_a/b_plait_sf"/>
</dbReference>
<dbReference type="Pfam" id="PF03880">
    <property type="entry name" value="DbpA"/>
    <property type="match status" value="1"/>
</dbReference>
<keyword evidence="18" id="KW-1185">Reference proteome</keyword>
<evidence type="ECO:0000313" key="17">
    <source>
        <dbReference type="EMBL" id="QUH27635.1"/>
    </source>
</evidence>
<sequence>MNFNELNISDNILKAISDMGFEEATEIQEKSIPEILSGSDIIGQSQTGTGKTAAFAIPILEKVDPSIKKPQVLVLCPTRELAVQVCNEFKKLTRYMHNVKSFPVYGGEPIYRQISVLKKGVQIIIGTPGRLMDHMNRKTIKLDHVNSIILDEADEMLNMGFREDIETILSKIPNENLQTILFSATMPKSILDITHNYQKKPKLIKITRKELTTDTIDQRYYHVLEHHKLEVLRRLIDVYHPKLSLIFCNTKKKVDEVTDLLQDNGYACDKIHGDMNQVVRLSVLNKFNKGIINILVATDVAARGLDIQNVEAVVNYDVPDNEEYYVHRIGRTGRAGKKGTSYTLVSKTETRRISNIIRYIKKDIPRKKIPSINKVNAVKIDNYMESLASTIDNTSDLEQYENIINKLNDKGYTSDKIAAALLMSNLELKEENNMNLSYEISRRQPYNNDRNDRGNNKSKRYGNKREKGMSRLYVNIGKNHKIGVRDIVGAIAGETKIKGSSIGSIDMYDKYTFVEIPEKYANQVIDKMNQSRIRGKNITMELANTRKRRR</sequence>
<dbReference type="PROSITE" id="PS00039">
    <property type="entry name" value="DEAD_ATP_HELICASE"/>
    <property type="match status" value="1"/>
</dbReference>
<feature type="domain" description="Helicase ATP-binding" evidence="14">
    <location>
        <begin position="32"/>
        <end position="204"/>
    </location>
</feature>
<dbReference type="SMART" id="SM00487">
    <property type="entry name" value="DEXDc"/>
    <property type="match status" value="1"/>
</dbReference>
<feature type="domain" description="DEAD-box RNA helicase Q" evidence="16">
    <location>
        <begin position="1"/>
        <end position="29"/>
    </location>
</feature>
<comment type="catalytic activity">
    <reaction evidence="9">
        <text>ATP + H2O = ADP + phosphate + H(+)</text>
        <dbReference type="Rhea" id="RHEA:13065"/>
        <dbReference type="ChEBI" id="CHEBI:15377"/>
        <dbReference type="ChEBI" id="CHEBI:15378"/>
        <dbReference type="ChEBI" id="CHEBI:30616"/>
        <dbReference type="ChEBI" id="CHEBI:43474"/>
        <dbReference type="ChEBI" id="CHEBI:456216"/>
        <dbReference type="EC" id="3.6.4.13"/>
    </reaction>
</comment>
<dbReference type="GO" id="GO:0005840">
    <property type="term" value="C:ribosome"/>
    <property type="evidence" value="ECO:0007669"/>
    <property type="project" value="TreeGrafter"/>
</dbReference>
<dbReference type="InterPro" id="IPR044742">
    <property type="entry name" value="DEAD/DEAH_RhlB"/>
</dbReference>
<evidence type="ECO:0000256" key="7">
    <source>
        <dbReference type="ARBA" id="ARBA00023016"/>
    </source>
</evidence>
<dbReference type="Gene3D" id="3.40.50.300">
    <property type="entry name" value="P-loop containing nucleotide triphosphate hydrolases"/>
    <property type="match status" value="2"/>
</dbReference>
<evidence type="ECO:0000256" key="11">
    <source>
        <dbReference type="PROSITE-ProRule" id="PRU00552"/>
    </source>
</evidence>
<evidence type="ECO:0000256" key="1">
    <source>
        <dbReference type="ARBA" id="ARBA00012552"/>
    </source>
</evidence>
<evidence type="ECO:0000256" key="5">
    <source>
        <dbReference type="ARBA" id="ARBA00022806"/>
    </source>
</evidence>
<keyword evidence="4 12" id="KW-0378">Hydrolase</keyword>
<dbReference type="PANTHER" id="PTHR47963">
    <property type="entry name" value="DEAD-BOX ATP-DEPENDENT RNA HELICASE 47, MITOCHONDRIAL"/>
    <property type="match status" value="1"/>
</dbReference>
<dbReference type="InterPro" id="IPR014001">
    <property type="entry name" value="Helicase_ATP-bd"/>
</dbReference>
<dbReference type="Gene3D" id="3.30.70.330">
    <property type="match status" value="1"/>
</dbReference>
<dbReference type="GO" id="GO:0009409">
    <property type="term" value="P:response to cold"/>
    <property type="evidence" value="ECO:0007669"/>
    <property type="project" value="TreeGrafter"/>
</dbReference>
<feature type="region of interest" description="Disordered" evidence="13">
    <location>
        <begin position="441"/>
        <end position="465"/>
    </location>
</feature>
<evidence type="ECO:0000259" key="15">
    <source>
        <dbReference type="PROSITE" id="PS51194"/>
    </source>
</evidence>
<dbReference type="GO" id="GO:0003724">
    <property type="term" value="F:RNA helicase activity"/>
    <property type="evidence" value="ECO:0007669"/>
    <property type="project" value="UniProtKB-EC"/>
</dbReference>
<proteinExistence type="inferred from homology"/>
<dbReference type="Proteomes" id="UP000677305">
    <property type="component" value="Chromosome"/>
</dbReference>
<organism evidence="17 18">
    <name type="scientific">Vallitalea guaymasensis</name>
    <dbReference type="NCBI Taxonomy" id="1185412"/>
    <lineage>
        <taxon>Bacteria</taxon>
        <taxon>Bacillati</taxon>
        <taxon>Bacillota</taxon>
        <taxon>Clostridia</taxon>
        <taxon>Lachnospirales</taxon>
        <taxon>Vallitaleaceae</taxon>
        <taxon>Vallitalea</taxon>
    </lineage>
</organism>
<dbReference type="RefSeq" id="WP_113671062.1">
    <property type="nucleotide sequence ID" value="NZ_CP058561.1"/>
</dbReference>
<dbReference type="CDD" id="cd18787">
    <property type="entry name" value="SF2_C_DEAD"/>
    <property type="match status" value="1"/>
</dbReference>
<feature type="domain" description="Helicase C-terminal" evidence="15">
    <location>
        <begin position="231"/>
        <end position="376"/>
    </location>
</feature>
<protein>
    <recommendedName>
        <fullName evidence="10">ATP-dependent RNA helicase CshA</fullName>
        <ecNumber evidence="1">3.6.4.13</ecNumber>
    </recommendedName>
</protein>
<dbReference type="InterPro" id="IPR014014">
    <property type="entry name" value="RNA_helicase_DEAD_Q_motif"/>
</dbReference>
<evidence type="ECO:0000256" key="6">
    <source>
        <dbReference type="ARBA" id="ARBA00022840"/>
    </source>
</evidence>
<dbReference type="Pfam" id="PF25399">
    <property type="entry name" value="DeaD_dimer"/>
    <property type="match status" value="1"/>
</dbReference>
<comment type="similarity">
    <text evidence="8 12">Belongs to the DEAD box helicase family.</text>
</comment>
<keyword evidence="2" id="KW-0963">Cytoplasm</keyword>
<dbReference type="EMBL" id="CP058561">
    <property type="protein sequence ID" value="QUH27635.1"/>
    <property type="molecule type" value="Genomic_DNA"/>
</dbReference>
<dbReference type="CDD" id="cd00268">
    <property type="entry name" value="DEADc"/>
    <property type="match status" value="1"/>
</dbReference>
<evidence type="ECO:0000256" key="12">
    <source>
        <dbReference type="RuleBase" id="RU000492"/>
    </source>
</evidence>
<dbReference type="InterPro" id="IPR027417">
    <property type="entry name" value="P-loop_NTPase"/>
</dbReference>
<evidence type="ECO:0000256" key="9">
    <source>
        <dbReference type="ARBA" id="ARBA00047984"/>
    </source>
</evidence>
<dbReference type="InterPro" id="IPR005580">
    <property type="entry name" value="DbpA/CsdA_RNA-bd_dom"/>
</dbReference>
<dbReference type="InterPro" id="IPR001650">
    <property type="entry name" value="Helicase_C-like"/>
</dbReference>
<dbReference type="KEGG" id="vgu:HYG85_01380"/>
<evidence type="ECO:0000313" key="18">
    <source>
        <dbReference type="Proteomes" id="UP000677305"/>
    </source>
</evidence>
<dbReference type="PROSITE" id="PS51192">
    <property type="entry name" value="HELICASE_ATP_BIND_1"/>
    <property type="match status" value="1"/>
</dbReference>
<keyword evidence="7" id="KW-0346">Stress response</keyword>
<dbReference type="AlphaFoldDB" id="A0A8J8M7K8"/>
<keyword evidence="3 12" id="KW-0547">Nucleotide-binding</keyword>
<evidence type="ECO:0000256" key="13">
    <source>
        <dbReference type="SAM" id="MobiDB-lite"/>
    </source>
</evidence>
<dbReference type="CDD" id="cd12252">
    <property type="entry name" value="RRM_DbpA"/>
    <property type="match status" value="1"/>
</dbReference>
<reference evidence="17 18" key="1">
    <citation type="submission" date="2020-07" db="EMBL/GenBank/DDBJ databases">
        <title>Vallitalea guaymasensis genome.</title>
        <authorList>
            <person name="Postec A."/>
        </authorList>
    </citation>
    <scope>NUCLEOTIDE SEQUENCE [LARGE SCALE GENOMIC DNA]</scope>
    <source>
        <strain evidence="17 18">Ra1766G1</strain>
    </source>
</reference>
<evidence type="ECO:0000256" key="10">
    <source>
        <dbReference type="ARBA" id="ARBA00067932"/>
    </source>
</evidence>
<evidence type="ECO:0000256" key="3">
    <source>
        <dbReference type="ARBA" id="ARBA00022741"/>
    </source>
</evidence>
<keyword evidence="5 12" id="KW-0347">Helicase</keyword>